<dbReference type="HOGENOM" id="CLU_021768_5_1_1"/>
<reference evidence="2 3" key="1">
    <citation type="journal article" date="2012" name="Sci. Rep.">
        <title>Genomic perspectives on the evolution of fungal entomopathogenicity in Beauveria bassiana.</title>
        <authorList>
            <person name="Xiao G."/>
            <person name="Ying S.H."/>
            <person name="Zheng P."/>
            <person name="Wang Z.L."/>
            <person name="Zhang S."/>
            <person name="Xie X.Q."/>
            <person name="Shang Y."/>
            <person name="St Leger R.J."/>
            <person name="Zhao G.P."/>
            <person name="Wang C."/>
            <person name="Feng M.G."/>
        </authorList>
    </citation>
    <scope>NUCLEOTIDE SEQUENCE [LARGE SCALE GENOMIC DNA]</scope>
    <source>
        <strain evidence="2 3">ARSEF 2860</strain>
    </source>
</reference>
<name>J5JCE1_BEAB2</name>
<feature type="domain" description="Aminoglycoside phosphotransferase" evidence="1">
    <location>
        <begin position="63"/>
        <end position="251"/>
    </location>
</feature>
<dbReference type="PANTHER" id="PTHR21310:SF48">
    <property type="entry name" value="AMINOGLYCOSIDE PHOSPHOTRANSFERASE DOMAIN-CONTAINING PROTEIN"/>
    <property type="match status" value="1"/>
</dbReference>
<dbReference type="InterPro" id="IPR051678">
    <property type="entry name" value="AGP_Transferase"/>
</dbReference>
<dbReference type="GO" id="GO:0016740">
    <property type="term" value="F:transferase activity"/>
    <property type="evidence" value="ECO:0007669"/>
    <property type="project" value="UniProtKB-KW"/>
</dbReference>
<protein>
    <submittedName>
        <fullName evidence="2">Phosphotransferase enzyme family protein</fullName>
    </submittedName>
</protein>
<keyword evidence="2" id="KW-0808">Transferase</keyword>
<dbReference type="OrthoDB" id="4866920at2759"/>
<dbReference type="RefSeq" id="XP_008602838.1">
    <property type="nucleotide sequence ID" value="XM_008604616.1"/>
</dbReference>
<evidence type="ECO:0000313" key="2">
    <source>
        <dbReference type="EMBL" id="EJP61551.1"/>
    </source>
</evidence>
<dbReference type="Proteomes" id="UP000002762">
    <property type="component" value="Unassembled WGS sequence"/>
</dbReference>
<dbReference type="Gene3D" id="3.30.200.150">
    <property type="match status" value="1"/>
</dbReference>
<keyword evidence="3" id="KW-1185">Reference proteome</keyword>
<accession>J5JCE1</accession>
<dbReference type="SUPFAM" id="SSF56112">
    <property type="entry name" value="Protein kinase-like (PK-like)"/>
    <property type="match status" value="1"/>
</dbReference>
<dbReference type="EMBL" id="JH725205">
    <property type="protein sequence ID" value="EJP61551.1"/>
    <property type="molecule type" value="Genomic_DNA"/>
</dbReference>
<dbReference type="GeneID" id="19892531"/>
<evidence type="ECO:0000259" key="1">
    <source>
        <dbReference type="Pfam" id="PF01636"/>
    </source>
</evidence>
<dbReference type="InterPro" id="IPR002575">
    <property type="entry name" value="Aminoglycoside_PTrfase"/>
</dbReference>
<gene>
    <name evidence="2" type="ORF">BBA_09519</name>
</gene>
<sequence>MKVPDYLSEIPFFARSSRLPATLPTPEAIESCNRVIKEGYGRRIIQFGQHFIVKHGTRVSVMEGQNLLYVKKTEAVPIPEVYALYTKINLDGRLATYIIMEYIPGKTLEAAWPNLSFHEKHGVALQLQEHFKQLRKVPAPGYFGCFGNPPCEDSVFWTLPCDDAAQNAPLSRSSRTEHEFNQGLVEVYLENEGSEQIAEIYECMFSEVLKNHRAVLTHADLQKNNIILKEDKSLVVIDWEAAGWWPEYWEYSAATLAAEFSDDFLIYLTTTALDEYPSECAWLNPMIRELWRGQRSYNLEVKKEVSAYEFCSRKPNAEWLYDLST</sequence>
<dbReference type="AlphaFoldDB" id="J5JCE1"/>
<dbReference type="Pfam" id="PF01636">
    <property type="entry name" value="APH"/>
    <property type="match status" value="1"/>
</dbReference>
<dbReference type="Gene3D" id="3.90.1200.10">
    <property type="match status" value="1"/>
</dbReference>
<dbReference type="InterPro" id="IPR011009">
    <property type="entry name" value="Kinase-like_dom_sf"/>
</dbReference>
<dbReference type="PANTHER" id="PTHR21310">
    <property type="entry name" value="AMINOGLYCOSIDE PHOSPHOTRANSFERASE-RELATED-RELATED"/>
    <property type="match status" value="1"/>
</dbReference>
<dbReference type="InParanoid" id="J5JCE1"/>
<dbReference type="STRING" id="655819.J5JCE1"/>
<evidence type="ECO:0000313" key="3">
    <source>
        <dbReference type="Proteomes" id="UP000002762"/>
    </source>
</evidence>
<dbReference type="CDD" id="cd05120">
    <property type="entry name" value="APH_ChoK_like"/>
    <property type="match status" value="1"/>
</dbReference>
<proteinExistence type="predicted"/>
<organism evidence="2 3">
    <name type="scientific">Beauveria bassiana (strain ARSEF 2860)</name>
    <name type="common">White muscardine disease fungus</name>
    <name type="synonym">Tritirachium shiotae</name>
    <dbReference type="NCBI Taxonomy" id="655819"/>
    <lineage>
        <taxon>Eukaryota</taxon>
        <taxon>Fungi</taxon>
        <taxon>Dikarya</taxon>
        <taxon>Ascomycota</taxon>
        <taxon>Pezizomycotina</taxon>
        <taxon>Sordariomycetes</taxon>
        <taxon>Hypocreomycetidae</taxon>
        <taxon>Hypocreales</taxon>
        <taxon>Cordycipitaceae</taxon>
        <taxon>Beauveria</taxon>
    </lineage>
</organism>